<sequence>MSCQSISEISIELQTIILKYLCAAYRPVERKQDQQAPESFFRRKTHESDSRLPEDVCSTSLFPYNVALVCRLWRDILIKIPEVWTRLVFDVAQSPALFIDSFLWSKDLTNLEVVVFNSTSSASIPSKVQERKHVLAIQQAFLPHIARCKSIAYNLLFSSSLPALDEFLRKPMPYLKELRLDCQQDDLDPMVMLWNVGKRPTLSLSLPKLEMLSLTGISFMDTIRHAGAQWTTQVQVGNTATFRISNFKFAEEGHYSFDTFLDYISQVSVKYPVLHLHNLSLAFPHRESISHFREYRFGSGLHFHSVSMDFLSRFDLLCINEVALEALTFENCQVPIIYNFSVLGDLVLDSICDSDNGASIRNAINCGGIKVWASNCPSFDESTLRWLSTPDLTDAPSYIVEEEYTPNSKYCPAPALKHLWIENCGPISPSAVDNFLHMRPDCHISVKGQNLPRLNEDDKSLLR</sequence>
<protein>
    <recommendedName>
        <fullName evidence="3">F-box domain-containing protein</fullName>
    </recommendedName>
</protein>
<proteinExistence type="predicted"/>
<comment type="caution">
    <text evidence="1">The sequence shown here is derived from an EMBL/GenBank/DDBJ whole genome shotgun (WGS) entry which is preliminary data.</text>
</comment>
<gene>
    <name evidence="1" type="ORF">CVT26_013775</name>
</gene>
<dbReference type="EMBL" id="NHYE01001105">
    <property type="protein sequence ID" value="PPQ98591.1"/>
    <property type="molecule type" value="Genomic_DNA"/>
</dbReference>
<evidence type="ECO:0008006" key="3">
    <source>
        <dbReference type="Google" id="ProtNLM"/>
    </source>
</evidence>
<accession>A0A409Y6M6</accession>
<name>A0A409Y6M6_9AGAR</name>
<evidence type="ECO:0000313" key="1">
    <source>
        <dbReference type="EMBL" id="PPQ98591.1"/>
    </source>
</evidence>
<evidence type="ECO:0000313" key="2">
    <source>
        <dbReference type="Proteomes" id="UP000284706"/>
    </source>
</evidence>
<organism evidence="1 2">
    <name type="scientific">Gymnopilus dilepis</name>
    <dbReference type="NCBI Taxonomy" id="231916"/>
    <lineage>
        <taxon>Eukaryota</taxon>
        <taxon>Fungi</taxon>
        <taxon>Dikarya</taxon>
        <taxon>Basidiomycota</taxon>
        <taxon>Agaricomycotina</taxon>
        <taxon>Agaricomycetes</taxon>
        <taxon>Agaricomycetidae</taxon>
        <taxon>Agaricales</taxon>
        <taxon>Agaricineae</taxon>
        <taxon>Hymenogastraceae</taxon>
        <taxon>Gymnopilus</taxon>
    </lineage>
</organism>
<reference evidence="1 2" key="1">
    <citation type="journal article" date="2018" name="Evol. Lett.">
        <title>Horizontal gene cluster transfer increased hallucinogenic mushroom diversity.</title>
        <authorList>
            <person name="Reynolds H.T."/>
            <person name="Vijayakumar V."/>
            <person name="Gluck-Thaler E."/>
            <person name="Korotkin H.B."/>
            <person name="Matheny P.B."/>
            <person name="Slot J.C."/>
        </authorList>
    </citation>
    <scope>NUCLEOTIDE SEQUENCE [LARGE SCALE GENOMIC DNA]</scope>
    <source>
        <strain evidence="1 2">SRW20</strain>
    </source>
</reference>
<dbReference type="AlphaFoldDB" id="A0A409Y6M6"/>
<dbReference type="OrthoDB" id="3001771at2759"/>
<dbReference type="InParanoid" id="A0A409Y6M6"/>
<dbReference type="Proteomes" id="UP000284706">
    <property type="component" value="Unassembled WGS sequence"/>
</dbReference>
<dbReference type="STRING" id="231916.A0A409Y6M6"/>
<keyword evidence="2" id="KW-1185">Reference proteome</keyword>